<dbReference type="Proteomes" id="UP000555407">
    <property type="component" value="Unassembled WGS sequence"/>
</dbReference>
<dbReference type="PROSITE" id="PS51201">
    <property type="entry name" value="RCK_N"/>
    <property type="match status" value="1"/>
</dbReference>
<dbReference type="Gene3D" id="3.30.70.1450">
    <property type="entry name" value="Regulator of K+ conductance, C-terminal domain"/>
    <property type="match status" value="1"/>
</dbReference>
<proteinExistence type="predicted"/>
<dbReference type="EMBL" id="JAASRO010000001">
    <property type="protein sequence ID" value="NIK55744.1"/>
    <property type="molecule type" value="Genomic_DNA"/>
</dbReference>
<evidence type="ECO:0000313" key="3">
    <source>
        <dbReference type="EMBL" id="NIK55744.1"/>
    </source>
</evidence>
<dbReference type="RefSeq" id="WP_167204635.1">
    <property type="nucleotide sequence ID" value="NZ_JAASRO010000001.1"/>
</dbReference>
<dbReference type="SUPFAM" id="SSF51735">
    <property type="entry name" value="NAD(P)-binding Rossmann-fold domains"/>
    <property type="match status" value="1"/>
</dbReference>
<dbReference type="InterPro" id="IPR003148">
    <property type="entry name" value="RCK_N"/>
</dbReference>
<keyword evidence="4" id="KW-1185">Reference proteome</keyword>
<dbReference type="InterPro" id="IPR036291">
    <property type="entry name" value="NAD(P)-bd_dom_sf"/>
</dbReference>
<dbReference type="InterPro" id="IPR050721">
    <property type="entry name" value="Trk_Ktr_HKT_K-transport"/>
</dbReference>
<dbReference type="PANTHER" id="PTHR43833">
    <property type="entry name" value="POTASSIUM CHANNEL PROTEIN 2-RELATED-RELATED"/>
    <property type="match status" value="1"/>
</dbReference>
<dbReference type="SUPFAM" id="SSF116726">
    <property type="entry name" value="TrkA C-terminal domain-like"/>
    <property type="match status" value="1"/>
</dbReference>
<dbReference type="AlphaFoldDB" id="A0A7X6A029"/>
<gene>
    <name evidence="3" type="ORF">BJY22_001461</name>
</gene>
<dbReference type="Pfam" id="PF02080">
    <property type="entry name" value="TrkA_C"/>
    <property type="match status" value="1"/>
</dbReference>
<evidence type="ECO:0000259" key="2">
    <source>
        <dbReference type="PROSITE" id="PS51202"/>
    </source>
</evidence>
<protein>
    <submittedName>
        <fullName evidence="3">Trk system potassium uptake protein TrkA</fullName>
    </submittedName>
</protein>
<comment type="caution">
    <text evidence="3">The sequence shown here is derived from an EMBL/GenBank/DDBJ whole genome shotgun (WGS) entry which is preliminary data.</text>
</comment>
<evidence type="ECO:0000313" key="4">
    <source>
        <dbReference type="Proteomes" id="UP000555407"/>
    </source>
</evidence>
<accession>A0A7X6A029</accession>
<dbReference type="PANTHER" id="PTHR43833:SF7">
    <property type="entry name" value="KTR SYSTEM POTASSIUM UPTAKE PROTEIN C"/>
    <property type="match status" value="1"/>
</dbReference>
<feature type="domain" description="RCK C-terminal" evidence="2">
    <location>
        <begin position="142"/>
        <end position="224"/>
    </location>
</feature>
<feature type="domain" description="RCK N-terminal" evidence="1">
    <location>
        <begin position="10"/>
        <end position="127"/>
    </location>
</feature>
<dbReference type="Gene3D" id="3.40.50.720">
    <property type="entry name" value="NAD(P)-binding Rossmann-like Domain"/>
    <property type="match status" value="1"/>
</dbReference>
<sequence>MADTQRPKTPSRVVVIGLGRFGSSLARELARRGYEILGIDADPRRVQVLSDDLTHTVVADTTDEQALRQVGVPDFERAVVGIGSNLEASILTTSLLVDFGIPNIWAKALNHQQGRILERIGAHHVVLPEHDMGERVAHLVTGRMLDFIQFEDDYAIIKTIAPREADGLPLGQSRLRSKYDVTVVGIKRPGEGFTYATAETVVHKGDVLIVAGKTAAVERVADLD</sequence>
<dbReference type="PROSITE" id="PS51202">
    <property type="entry name" value="RCK_C"/>
    <property type="match status" value="1"/>
</dbReference>
<reference evidence="3 4" key="1">
    <citation type="submission" date="2020-03" db="EMBL/GenBank/DDBJ databases">
        <title>Sequencing the genomes of 1000 actinobacteria strains.</title>
        <authorList>
            <person name="Klenk H.-P."/>
        </authorList>
    </citation>
    <scope>NUCLEOTIDE SEQUENCE [LARGE SCALE GENOMIC DNA]</scope>
    <source>
        <strain evidence="3 4">DSM 45490</strain>
    </source>
</reference>
<name>A0A7X6A029_9ACTN</name>
<evidence type="ECO:0000259" key="1">
    <source>
        <dbReference type="PROSITE" id="PS51201"/>
    </source>
</evidence>
<organism evidence="3 4">
    <name type="scientific">Kribbella shirazensis</name>
    <dbReference type="NCBI Taxonomy" id="1105143"/>
    <lineage>
        <taxon>Bacteria</taxon>
        <taxon>Bacillati</taxon>
        <taxon>Actinomycetota</taxon>
        <taxon>Actinomycetes</taxon>
        <taxon>Propionibacteriales</taxon>
        <taxon>Kribbellaceae</taxon>
        <taxon>Kribbella</taxon>
    </lineage>
</organism>
<dbReference type="InterPro" id="IPR006037">
    <property type="entry name" value="RCK_C"/>
</dbReference>
<dbReference type="InterPro" id="IPR036721">
    <property type="entry name" value="RCK_C_sf"/>
</dbReference>
<dbReference type="GO" id="GO:0006813">
    <property type="term" value="P:potassium ion transport"/>
    <property type="evidence" value="ECO:0007669"/>
    <property type="project" value="InterPro"/>
</dbReference>
<dbReference type="Pfam" id="PF02254">
    <property type="entry name" value="TrkA_N"/>
    <property type="match status" value="1"/>
</dbReference>
<dbReference type="GO" id="GO:0008324">
    <property type="term" value="F:monoatomic cation transmembrane transporter activity"/>
    <property type="evidence" value="ECO:0007669"/>
    <property type="project" value="InterPro"/>
</dbReference>